<reference evidence="10 11" key="1">
    <citation type="submission" date="2017-07" db="EMBL/GenBank/DDBJ databases">
        <title>Amycolatopsis alba DSM 44262 Genome sequencing and assembly.</title>
        <authorList>
            <person name="Kaur N."/>
            <person name="Mayilraj S."/>
        </authorList>
    </citation>
    <scope>NUCLEOTIDE SEQUENCE [LARGE SCALE GENOMIC DNA]</scope>
    <source>
        <strain evidence="10 11">DSM 44262</strain>
    </source>
</reference>
<dbReference type="PRINTS" id="PR00919">
    <property type="entry name" value="THERMOPTASE"/>
</dbReference>
<keyword evidence="7" id="KW-0479">Metal-binding</keyword>
<dbReference type="AlphaFoldDB" id="A0A229RQ13"/>
<dbReference type="InterPro" id="IPR000787">
    <property type="entry name" value="Peptidase_M29"/>
</dbReference>
<dbReference type="Proteomes" id="UP000215563">
    <property type="component" value="Unassembled WGS sequence"/>
</dbReference>
<keyword evidence="5 10" id="KW-0031">Aminopeptidase</keyword>
<dbReference type="PANTHER" id="PTHR34448">
    <property type="entry name" value="AMINOPEPTIDASE"/>
    <property type="match status" value="1"/>
</dbReference>
<dbReference type="GO" id="GO:0004177">
    <property type="term" value="F:aminopeptidase activity"/>
    <property type="evidence" value="ECO:0007669"/>
    <property type="project" value="UniProtKB-KW"/>
</dbReference>
<dbReference type="Gene3D" id="3.40.1830.10">
    <property type="entry name" value="Thermophilic metalloprotease (M29)"/>
    <property type="match status" value="1"/>
</dbReference>
<dbReference type="GO" id="GO:0008237">
    <property type="term" value="F:metallopeptidase activity"/>
    <property type="evidence" value="ECO:0007669"/>
    <property type="project" value="UniProtKB-KW"/>
</dbReference>
<evidence type="ECO:0000256" key="4">
    <source>
        <dbReference type="ARBA" id="ARBA00008236"/>
    </source>
</evidence>
<keyword evidence="6" id="KW-0645">Protease</keyword>
<dbReference type="SUPFAM" id="SSF144052">
    <property type="entry name" value="Thermophilic metalloprotease-like"/>
    <property type="match status" value="1"/>
</dbReference>
<evidence type="ECO:0000256" key="2">
    <source>
        <dbReference type="ARBA" id="ARBA00001946"/>
    </source>
</evidence>
<dbReference type="Pfam" id="PF02073">
    <property type="entry name" value="Peptidase_M29"/>
    <property type="match status" value="1"/>
</dbReference>
<evidence type="ECO:0000256" key="9">
    <source>
        <dbReference type="ARBA" id="ARBA00023049"/>
    </source>
</evidence>
<gene>
    <name evidence="10" type="ORF">CFP75_21705</name>
</gene>
<evidence type="ECO:0000256" key="1">
    <source>
        <dbReference type="ARBA" id="ARBA00001941"/>
    </source>
</evidence>
<sequence>MIKNSFSGSYGYLLSHCRYSCEIFALVSDPSNKGGPMVSTEERLNRYAKLAVEVGVCLRRGQDLLVEAAVEHAPLARSVARAAYAAGARYVDVLYHDRQIVRAQVELGADEGLGWAPPWQVARLEEAMRGHMCRLIIVGDPNPMAGLDGARVARADAVEVRKAHLRGLNERTVSWSIIACPTEGWAETVFGEPDVDRLWDVIERVVRLDEPDPVAAWREHMARLEARARALTERRFDAIRFRGPGTDLTVGLLQAARWGAAVFETVWGQKHLPNLPTEEIGTVPDAHRADGFVRATRPLLVSGVEVKDLTLRVEGGQVRKASAATGEEAIHQVLARDEGASRFGEVALVDATSRVGQLDLLFRTTLLDENATCHLALGNGAPFAIEDAPADDPAALKALGINQSSIHLDFMVGGPEVEVDGIEADGTAVPLVHGDEWRLGD</sequence>
<dbReference type="OrthoDB" id="9803993at2"/>
<comment type="cofactor">
    <cofactor evidence="3">
        <name>Zn(2+)</name>
        <dbReference type="ChEBI" id="CHEBI:29105"/>
    </cofactor>
</comment>
<evidence type="ECO:0000313" key="11">
    <source>
        <dbReference type="Proteomes" id="UP000215563"/>
    </source>
</evidence>
<evidence type="ECO:0000256" key="5">
    <source>
        <dbReference type="ARBA" id="ARBA00022438"/>
    </source>
</evidence>
<keyword evidence="11" id="KW-1185">Reference proteome</keyword>
<dbReference type="InterPro" id="IPR052170">
    <property type="entry name" value="M29_Exopeptidase"/>
</dbReference>
<protein>
    <submittedName>
        <fullName evidence="10">Aminopeptidase</fullName>
    </submittedName>
</protein>
<keyword evidence="9" id="KW-0482">Metalloprotease</keyword>
<keyword evidence="8" id="KW-0378">Hydrolase</keyword>
<evidence type="ECO:0000313" key="10">
    <source>
        <dbReference type="EMBL" id="OXM48494.1"/>
    </source>
</evidence>
<dbReference type="GO" id="GO:0006508">
    <property type="term" value="P:proteolysis"/>
    <property type="evidence" value="ECO:0007669"/>
    <property type="project" value="UniProtKB-KW"/>
</dbReference>
<evidence type="ECO:0000256" key="6">
    <source>
        <dbReference type="ARBA" id="ARBA00022670"/>
    </source>
</evidence>
<accession>A0A229RQ13</accession>
<evidence type="ECO:0000256" key="3">
    <source>
        <dbReference type="ARBA" id="ARBA00001947"/>
    </source>
</evidence>
<comment type="cofactor">
    <cofactor evidence="2">
        <name>Mg(2+)</name>
        <dbReference type="ChEBI" id="CHEBI:18420"/>
    </cofactor>
</comment>
<comment type="cofactor">
    <cofactor evidence="1">
        <name>Co(2+)</name>
        <dbReference type="ChEBI" id="CHEBI:48828"/>
    </cofactor>
</comment>
<proteinExistence type="inferred from homology"/>
<evidence type="ECO:0000256" key="8">
    <source>
        <dbReference type="ARBA" id="ARBA00022801"/>
    </source>
</evidence>
<dbReference type="GO" id="GO:0046872">
    <property type="term" value="F:metal ion binding"/>
    <property type="evidence" value="ECO:0007669"/>
    <property type="project" value="UniProtKB-KW"/>
</dbReference>
<dbReference type="InterPro" id="IPR035097">
    <property type="entry name" value="M29_N-terminal"/>
</dbReference>
<comment type="caution">
    <text evidence="10">The sequence shown here is derived from an EMBL/GenBank/DDBJ whole genome shotgun (WGS) entry which is preliminary data.</text>
</comment>
<dbReference type="PANTHER" id="PTHR34448:SF3">
    <property type="entry name" value="AMINOPEPTIDASE AMPS"/>
    <property type="match status" value="1"/>
</dbReference>
<dbReference type="EMBL" id="NMQU01000062">
    <property type="protein sequence ID" value="OXM48494.1"/>
    <property type="molecule type" value="Genomic_DNA"/>
</dbReference>
<organism evidence="10 11">
    <name type="scientific">Amycolatopsis alba DSM 44262</name>
    <dbReference type="NCBI Taxonomy" id="1125972"/>
    <lineage>
        <taxon>Bacteria</taxon>
        <taxon>Bacillati</taxon>
        <taxon>Actinomycetota</taxon>
        <taxon>Actinomycetes</taxon>
        <taxon>Pseudonocardiales</taxon>
        <taxon>Pseudonocardiaceae</taxon>
        <taxon>Amycolatopsis</taxon>
    </lineage>
</organism>
<name>A0A229RQ13_AMYAL</name>
<evidence type="ECO:0000256" key="7">
    <source>
        <dbReference type="ARBA" id="ARBA00022723"/>
    </source>
</evidence>
<comment type="similarity">
    <text evidence="4">Belongs to the peptidase M29 family.</text>
</comment>